<dbReference type="PANTHER" id="PTHR42789">
    <property type="entry name" value="D-ISOMER SPECIFIC 2-HYDROXYACID DEHYDROGENASE FAMILY PROTEIN (AFU_ORTHOLOGUE AFUA_6G10090)"/>
    <property type="match status" value="1"/>
</dbReference>
<evidence type="ECO:0000256" key="4">
    <source>
        <dbReference type="RuleBase" id="RU003719"/>
    </source>
</evidence>
<comment type="similarity">
    <text evidence="1 4">Belongs to the D-isomer specific 2-hydroxyacid dehydrogenase family.</text>
</comment>
<protein>
    <submittedName>
        <fullName evidence="7">D-2-hydroxyacid dehydrogenase family protein</fullName>
    </submittedName>
</protein>
<feature type="domain" description="D-isomer specific 2-hydroxyacid dehydrogenase NAD-binding" evidence="6">
    <location>
        <begin position="111"/>
        <end position="289"/>
    </location>
</feature>
<evidence type="ECO:0000313" key="7">
    <source>
        <dbReference type="EMBL" id="QRV24560.1"/>
    </source>
</evidence>
<dbReference type="Gene3D" id="3.40.50.720">
    <property type="entry name" value="NAD(P)-binding Rossmann-like Domain"/>
    <property type="match status" value="2"/>
</dbReference>
<gene>
    <name evidence="7" type="ORF">JSY38_03220</name>
</gene>
<sequence length="322" mass="35126">MKIAVLDDYQNSVKDLACFDVLKGHDAHVFNETFLSVEDLVVNLKDFEALVLIRERTVISEDLLANLPNLKLISQTGKISNHIDAKLCHKYGVAVAEGIGSPVAPSELCWGLIMSASRHIPEYVSQFSQGHWQQSGALGLGRVLSGSVLGIWGYGKIGQRIAQYAKAFGMKVQVWGSESSRALAQEHGFSAAESKEDFFQTVDIITLHLRLNDATKAIVTQADLALMKADSLLVNTSRAELIESGALYAEMLANPSKRAAVDVFESEPATVENEPLLSLPNVLCTPHIGYVEKASYEIYFKIAFENVVAFADGKAENLVVIS</sequence>
<accession>A0ABX7IQE3</accession>
<dbReference type="Pfam" id="PF02826">
    <property type="entry name" value="2-Hacid_dh_C"/>
    <property type="match status" value="1"/>
</dbReference>
<dbReference type="SUPFAM" id="SSF52283">
    <property type="entry name" value="Formate/glycerate dehydrogenase catalytic domain-like"/>
    <property type="match status" value="1"/>
</dbReference>
<dbReference type="InterPro" id="IPR050857">
    <property type="entry name" value="D-2-hydroxyacid_DH"/>
</dbReference>
<feature type="domain" description="D-isomer specific 2-hydroxyacid dehydrogenase catalytic" evidence="5">
    <location>
        <begin position="23"/>
        <end position="319"/>
    </location>
</feature>
<evidence type="ECO:0000256" key="1">
    <source>
        <dbReference type="ARBA" id="ARBA00005854"/>
    </source>
</evidence>
<evidence type="ECO:0000259" key="6">
    <source>
        <dbReference type="Pfam" id="PF02826"/>
    </source>
</evidence>
<reference evidence="7 8" key="1">
    <citation type="submission" date="2021-02" db="EMBL/GenBank/DDBJ databases">
        <title>The genome of Marinomonas foliarum JZW.</title>
        <authorList>
            <person name="Sun M."/>
        </authorList>
    </citation>
    <scope>NUCLEOTIDE SEQUENCE [LARGE SCALE GENOMIC DNA]</scope>
    <source>
        <strain evidence="7 8">JZW</strain>
    </source>
</reference>
<name>A0ABX7IQE3_9GAMM</name>
<dbReference type="PANTHER" id="PTHR42789:SF1">
    <property type="entry name" value="D-ISOMER SPECIFIC 2-HYDROXYACID DEHYDROGENASE FAMILY PROTEIN (AFU_ORTHOLOGUE AFUA_6G10090)"/>
    <property type="match status" value="1"/>
</dbReference>
<dbReference type="Pfam" id="PF00389">
    <property type="entry name" value="2-Hacid_dh"/>
    <property type="match status" value="1"/>
</dbReference>
<dbReference type="Proteomes" id="UP000644167">
    <property type="component" value="Chromosome"/>
</dbReference>
<proteinExistence type="inferred from homology"/>
<evidence type="ECO:0000313" key="8">
    <source>
        <dbReference type="Proteomes" id="UP000644167"/>
    </source>
</evidence>
<evidence type="ECO:0000256" key="2">
    <source>
        <dbReference type="ARBA" id="ARBA00023002"/>
    </source>
</evidence>
<keyword evidence="2 4" id="KW-0560">Oxidoreductase</keyword>
<keyword evidence="3" id="KW-0520">NAD</keyword>
<dbReference type="InterPro" id="IPR036291">
    <property type="entry name" value="NAD(P)-bd_dom_sf"/>
</dbReference>
<evidence type="ECO:0000256" key="3">
    <source>
        <dbReference type="ARBA" id="ARBA00023027"/>
    </source>
</evidence>
<keyword evidence="8" id="KW-1185">Reference proteome</keyword>
<organism evidence="7 8">
    <name type="scientific">Marinomonas foliarum</name>
    <dbReference type="NCBI Taxonomy" id="491950"/>
    <lineage>
        <taxon>Bacteria</taxon>
        <taxon>Pseudomonadati</taxon>
        <taxon>Pseudomonadota</taxon>
        <taxon>Gammaproteobacteria</taxon>
        <taxon>Oceanospirillales</taxon>
        <taxon>Oceanospirillaceae</taxon>
        <taxon>Marinomonas</taxon>
    </lineage>
</organism>
<dbReference type="InterPro" id="IPR006139">
    <property type="entry name" value="D-isomer_2_OHA_DH_cat_dom"/>
</dbReference>
<evidence type="ECO:0000259" key="5">
    <source>
        <dbReference type="Pfam" id="PF00389"/>
    </source>
</evidence>
<dbReference type="EMBL" id="CP070273">
    <property type="protein sequence ID" value="QRV24560.1"/>
    <property type="molecule type" value="Genomic_DNA"/>
</dbReference>
<dbReference type="RefSeq" id="WP_205115230.1">
    <property type="nucleotide sequence ID" value="NZ_CP070273.1"/>
</dbReference>
<dbReference type="CDD" id="cd12169">
    <property type="entry name" value="PGDH_like_1"/>
    <property type="match status" value="1"/>
</dbReference>
<dbReference type="InterPro" id="IPR006140">
    <property type="entry name" value="D-isomer_DH_NAD-bd"/>
</dbReference>
<dbReference type="SUPFAM" id="SSF51735">
    <property type="entry name" value="NAD(P)-binding Rossmann-fold domains"/>
    <property type="match status" value="1"/>
</dbReference>